<proteinExistence type="predicted"/>
<comment type="caution">
    <text evidence="1">The sequence shown here is derived from an EMBL/GenBank/DDBJ whole genome shotgun (WGS) entry which is preliminary data.</text>
</comment>
<dbReference type="EMBL" id="CAJOAZ010025346">
    <property type="protein sequence ID" value="CAF4392361.1"/>
    <property type="molecule type" value="Genomic_DNA"/>
</dbReference>
<name>A0A820NSK9_9BILA</name>
<evidence type="ECO:0000313" key="1">
    <source>
        <dbReference type="EMBL" id="CAF4392361.1"/>
    </source>
</evidence>
<organism evidence="1 2">
    <name type="scientific">Adineta steineri</name>
    <dbReference type="NCBI Taxonomy" id="433720"/>
    <lineage>
        <taxon>Eukaryota</taxon>
        <taxon>Metazoa</taxon>
        <taxon>Spiralia</taxon>
        <taxon>Gnathifera</taxon>
        <taxon>Rotifera</taxon>
        <taxon>Eurotatoria</taxon>
        <taxon>Bdelloidea</taxon>
        <taxon>Adinetida</taxon>
        <taxon>Adinetidae</taxon>
        <taxon>Adineta</taxon>
    </lineage>
</organism>
<sequence length="35" mass="3860">PDGIYRNARLIHAVTTGLVGQPVVIQTSEQERFHG</sequence>
<gene>
    <name evidence="1" type="ORF">OXD698_LOCUS50981</name>
</gene>
<reference evidence="1" key="1">
    <citation type="submission" date="2021-02" db="EMBL/GenBank/DDBJ databases">
        <authorList>
            <person name="Nowell W R."/>
        </authorList>
    </citation>
    <scope>NUCLEOTIDE SEQUENCE</scope>
</reference>
<protein>
    <submittedName>
        <fullName evidence="1">Uncharacterized protein</fullName>
    </submittedName>
</protein>
<feature type="non-terminal residue" evidence="1">
    <location>
        <position position="35"/>
    </location>
</feature>
<evidence type="ECO:0000313" key="2">
    <source>
        <dbReference type="Proteomes" id="UP000663844"/>
    </source>
</evidence>
<dbReference type="Proteomes" id="UP000663844">
    <property type="component" value="Unassembled WGS sequence"/>
</dbReference>
<dbReference type="AlphaFoldDB" id="A0A820NSK9"/>
<accession>A0A820NSK9</accession>
<feature type="non-terminal residue" evidence="1">
    <location>
        <position position="1"/>
    </location>
</feature>